<evidence type="ECO:0000313" key="1">
    <source>
        <dbReference type="EMBL" id="KAI4389595.1"/>
    </source>
</evidence>
<evidence type="ECO:0000313" key="2">
    <source>
        <dbReference type="Proteomes" id="UP001057402"/>
    </source>
</evidence>
<protein>
    <submittedName>
        <fullName evidence="1">Uncharacterized protein</fullName>
    </submittedName>
</protein>
<dbReference type="EMBL" id="CM042880">
    <property type="protein sequence ID" value="KAI4389595.1"/>
    <property type="molecule type" value="Genomic_DNA"/>
</dbReference>
<organism evidence="1 2">
    <name type="scientific">Melastoma candidum</name>
    <dbReference type="NCBI Taxonomy" id="119954"/>
    <lineage>
        <taxon>Eukaryota</taxon>
        <taxon>Viridiplantae</taxon>
        <taxon>Streptophyta</taxon>
        <taxon>Embryophyta</taxon>
        <taxon>Tracheophyta</taxon>
        <taxon>Spermatophyta</taxon>
        <taxon>Magnoliopsida</taxon>
        <taxon>eudicotyledons</taxon>
        <taxon>Gunneridae</taxon>
        <taxon>Pentapetalae</taxon>
        <taxon>rosids</taxon>
        <taxon>malvids</taxon>
        <taxon>Myrtales</taxon>
        <taxon>Melastomataceae</taxon>
        <taxon>Melastomatoideae</taxon>
        <taxon>Melastomateae</taxon>
        <taxon>Melastoma</taxon>
    </lineage>
</organism>
<sequence length="1306" mass="142623">MDCRVSSSALPRKLTGSTSVYDGVFSGYARGSSGVEDYDEVFGRGENARPSEIPVLDIPCFREARVRVDVRASALDYSAVFGGGAGGFAAASSFEEVVGCGGKEGRRVKARKRSPSQLSNNGLEENRSVHESSTLSSNEAKRFNVSYSKSNIGSNGEPNGAVYVAQLADIAGYSVLVEESGCLNQAKVDINPVGGVDGGTGTGGGMVEDIGSKSVPSSVPSENSSQKLASKVTSNHRSSKGGSFSGELLFDRCGFMVGKDLYGQDLPSNLFSASPEKKAETNGRLSPRSVSEGVDNADWLPDLVSELDANSAAAATAVAVKIAIEEAQARIKAAKEIMGGKKVFEFKVRVKKKIDREHMKGNTKANKEELYSRVLHQKAHEEGTRVHSLGGIPKPNLSKVHAVTAEVIDMVKSPTLRQSLLVGPEGKHCETGLDCGKGEFKNREPEEEEDLFEDARAESDHPVRDGRREVIGVKKENLPSDVEESNCNQSASRNSVVVVNAERALDEALCQEKATPGLLIAGEAKKSEEQMAVPFELVEKMTAKKEGVPYMVSDEYRKFAFHFLMTPFEKLPEFRIPRPEVNLETPLPVGKILENCAADVSGDHGEDKENGDDFSDEHDGEMGGDLGMATGNGEVGEEQEQCCDTVNGGIQFEELCNGEGNSLEYSTESLVVEPETAVSEVYDPVISTERNDSSAGFQGERESNESPDAGSIEMMIPDGNHTEDLKIHPVICDAIKAEKVPAEVKPTRRCWTVETHDVRQLINAVAANAREPNVHEQLVWTQRDDGQNQHCTANEVMDDVEKEDSENAMLKNASVSLEDAECGPTEVLSDSNAEEKYLDEPVDLIGDDFRHEEMNLEDYATEAFDSLGATSNLDDASVNSDLTYDEVSERSSTDGGTGHRDFCNSEDKLNESEVSQFSGPESEVSVEEAKSETEADISVDDFICAVIAGTLQLDDGFAKEGEAQTTDMSAHADKNGENHKANLISEVKSKENLQCEKQVEEARIKNDDKNKEMERAREKERKAVERAINEARERAYIEARERAERAAVEKATAEARQRGIAQTREKLGNSSSERSKRADDKKLVKAKLKAERAAVERATAEARERALEKALAVKLAAGDKDYKSGKKSNQEPQHGSVGSSSNWRRPSASDPSTHCAEKSEGDGGESAQRRKARLERHQRTAERAAKALAEKNKRDLLAQREQAERNRLAETLEADIKRWSSGKQGNLRALLSTLQYILGPNSGWQPVTLTEIVTAAAVRKAYRKATLYVHPDKLQQRGASLQQKYICEKVFDLLKDAWNKFSAEER</sequence>
<name>A0ACB9SDV8_9MYRT</name>
<accession>A0ACB9SDV8</accession>
<dbReference type="Proteomes" id="UP001057402">
    <property type="component" value="Chromosome 1"/>
</dbReference>
<gene>
    <name evidence="1" type="ORF">MLD38_001806</name>
</gene>
<proteinExistence type="predicted"/>
<comment type="caution">
    <text evidence="1">The sequence shown here is derived from an EMBL/GenBank/DDBJ whole genome shotgun (WGS) entry which is preliminary data.</text>
</comment>
<reference evidence="2" key="1">
    <citation type="journal article" date="2023" name="Front. Plant Sci.">
        <title>Chromosomal-level genome assembly of Melastoma candidum provides insights into trichome evolution.</title>
        <authorList>
            <person name="Zhong Y."/>
            <person name="Wu W."/>
            <person name="Sun C."/>
            <person name="Zou P."/>
            <person name="Liu Y."/>
            <person name="Dai S."/>
            <person name="Zhou R."/>
        </authorList>
    </citation>
    <scope>NUCLEOTIDE SEQUENCE [LARGE SCALE GENOMIC DNA]</scope>
</reference>
<keyword evidence="2" id="KW-1185">Reference proteome</keyword>